<dbReference type="RefSeq" id="WP_378265094.1">
    <property type="nucleotide sequence ID" value="NZ_JBHSIT010000020.1"/>
</dbReference>
<proteinExistence type="predicted"/>
<dbReference type="Gene3D" id="1.10.1200.10">
    <property type="entry name" value="ACP-like"/>
    <property type="match status" value="1"/>
</dbReference>
<comment type="caution">
    <text evidence="2">The sequence shown here is derived from an EMBL/GenBank/DDBJ whole genome shotgun (WGS) entry which is preliminary data.</text>
</comment>
<dbReference type="EMBL" id="JBHSIT010000020">
    <property type="protein sequence ID" value="MFC4913813.1"/>
    <property type="molecule type" value="Genomic_DNA"/>
</dbReference>
<reference evidence="3" key="1">
    <citation type="journal article" date="2019" name="Int. J. Syst. Evol. Microbiol.">
        <title>The Global Catalogue of Microorganisms (GCM) 10K type strain sequencing project: providing services to taxonomists for standard genome sequencing and annotation.</title>
        <authorList>
            <consortium name="The Broad Institute Genomics Platform"/>
            <consortium name="The Broad Institute Genome Sequencing Center for Infectious Disease"/>
            <person name="Wu L."/>
            <person name="Ma J."/>
        </authorList>
    </citation>
    <scope>NUCLEOTIDE SEQUENCE [LARGE SCALE GENOMIC DNA]</scope>
    <source>
        <strain evidence="3">KLKA75</strain>
    </source>
</reference>
<accession>A0ABV9UD28</accession>
<feature type="domain" description="Carrier" evidence="1">
    <location>
        <begin position="11"/>
        <end position="46"/>
    </location>
</feature>
<dbReference type="InterPro" id="IPR009081">
    <property type="entry name" value="PP-bd_ACP"/>
</dbReference>
<sequence>MIPARDELIAQLRTMYAQALEFPVEVVTADVDLEAELGLDSLQNTMVLALATDRWRLPSSLGAQEPPTPLTVEAVADRILRSS</sequence>
<dbReference type="SUPFAM" id="SSF47336">
    <property type="entry name" value="ACP-like"/>
    <property type="match status" value="1"/>
</dbReference>
<evidence type="ECO:0000259" key="1">
    <source>
        <dbReference type="Pfam" id="PF00550"/>
    </source>
</evidence>
<keyword evidence="3" id="KW-1185">Reference proteome</keyword>
<name>A0ABV9UD28_9ACTN</name>
<dbReference type="InterPro" id="IPR036736">
    <property type="entry name" value="ACP-like_sf"/>
</dbReference>
<dbReference type="Proteomes" id="UP001595872">
    <property type="component" value="Unassembled WGS sequence"/>
</dbReference>
<gene>
    <name evidence="2" type="ORF">ACFPCY_41465</name>
</gene>
<evidence type="ECO:0000313" key="2">
    <source>
        <dbReference type="EMBL" id="MFC4913813.1"/>
    </source>
</evidence>
<dbReference type="Pfam" id="PF00550">
    <property type="entry name" value="PP-binding"/>
    <property type="match status" value="1"/>
</dbReference>
<protein>
    <submittedName>
        <fullName evidence="2">Acyl carrier protein</fullName>
    </submittedName>
</protein>
<organism evidence="2 3">
    <name type="scientific">Actinomadura gamaensis</name>
    <dbReference type="NCBI Taxonomy" id="1763541"/>
    <lineage>
        <taxon>Bacteria</taxon>
        <taxon>Bacillati</taxon>
        <taxon>Actinomycetota</taxon>
        <taxon>Actinomycetes</taxon>
        <taxon>Streptosporangiales</taxon>
        <taxon>Thermomonosporaceae</taxon>
        <taxon>Actinomadura</taxon>
    </lineage>
</organism>
<evidence type="ECO:0000313" key="3">
    <source>
        <dbReference type="Proteomes" id="UP001595872"/>
    </source>
</evidence>